<organism evidence="1">
    <name type="scientific">Penaeus monodon majanivirus B</name>
    <dbReference type="NCBI Taxonomy" id="2984272"/>
    <lineage>
        <taxon>Viruses</taxon>
        <taxon>Viruses incertae sedis</taxon>
        <taxon>Naldaviricetes</taxon>
        <taxon>Nimaviridae</taxon>
    </lineage>
</organism>
<proteinExistence type="predicted"/>
<name>A0A9C7BPS0_9VIRU</name>
<reference evidence="1" key="1">
    <citation type="submission" date="2022-10" db="EMBL/GenBank/DDBJ databases">
        <title>Genome sequences of endogenous nimaviruses in decapod crustaceans.</title>
        <authorList>
            <person name="Kawato S."/>
            <person name="Nozaki R."/>
            <person name="Kondo H."/>
            <person name="Hirono I."/>
        </authorList>
    </citation>
    <scope>NUCLEOTIDE SEQUENCE</scope>
    <source>
        <strain evidence="1">Mikawa2016</strain>
    </source>
</reference>
<dbReference type="EMBL" id="LC738871">
    <property type="protein sequence ID" value="BDT62055.1"/>
    <property type="molecule type" value="Genomic_DNA"/>
</dbReference>
<accession>A0A9C7BPS0</accession>
<evidence type="ECO:0000313" key="1">
    <source>
        <dbReference type="EMBL" id="BDT62055.1"/>
    </source>
</evidence>
<sequence>MADSVIFKNDILLTSATTTNDQEIANLLLQYLQADKESNEETVACPFYSEHYPLPFEETITPIHSEKTTCDDDKHTDELVRKMMLMILQAEGKCIRAIRQQEKVTYDMIQNRTKLVDNVDRISILCDMIKRRNENDNKSIEKMTLLKRARCILYRLCEQKCQQKGGHA</sequence>
<protein>
    <submittedName>
        <fullName evidence="1">Uncharacterized protein</fullName>
    </submittedName>
</protein>